<dbReference type="EMBL" id="CP007026">
    <property type="protein sequence ID" value="AJA92325.1"/>
    <property type="molecule type" value="Genomic_DNA"/>
</dbReference>
<reference evidence="2" key="2">
    <citation type="submission" date="2016-05" db="EMBL/GenBank/DDBJ databases">
        <authorList>
            <person name="Lavstsen T."/>
            <person name="Jespersen J.S."/>
        </authorList>
    </citation>
    <scope>NUCLEOTIDE SEQUENCE [LARGE SCALE GENOMIC DNA]</scope>
    <source>
        <strain evidence="2">U25</strain>
    </source>
</reference>
<dbReference type="EMBL" id="LXWN01000002">
    <property type="protein sequence ID" value="PTL87305.1"/>
    <property type="molecule type" value="Genomic_DNA"/>
</dbReference>
<protein>
    <submittedName>
        <fullName evidence="1">CDP-glycerol:poly(Glycerophosphate) glycerophosphotransferase</fullName>
    </submittedName>
</protein>
<name>A0A0A7V6L3_9ARCH</name>
<dbReference type="GeneID" id="24815930"/>
<dbReference type="Proteomes" id="UP000030944">
    <property type="component" value="Chromosome"/>
</dbReference>
<dbReference type="AlphaFoldDB" id="A0A0A7V6L3"/>
<organism evidence="1 3">
    <name type="scientific">Candidatus Nitrosopelagicus brevis</name>
    <dbReference type="NCBI Taxonomy" id="1410606"/>
    <lineage>
        <taxon>Archaea</taxon>
        <taxon>Nitrososphaerota</taxon>
    </lineage>
</organism>
<gene>
    <name evidence="2" type="ORF">A7X95_05220</name>
    <name evidence="1" type="ORF">T478_0028</name>
</gene>
<dbReference type="InterPro" id="IPR007554">
    <property type="entry name" value="Glycerophosphate_synth"/>
</dbReference>
<reference evidence="2 4" key="4">
    <citation type="submission" date="2018-04" db="EMBL/GenBank/DDBJ databases">
        <title>Transcriptomics of ammonia oxidizing archaea.</title>
        <authorList>
            <person name="Carini P."/>
        </authorList>
    </citation>
    <scope>NUCLEOTIDE SEQUENCE [LARGE SCALE GENOMIC DNA]</scope>
    <source>
        <strain evidence="2 4">U25</strain>
    </source>
</reference>
<dbReference type="STRING" id="1410606.T478_0028"/>
<dbReference type="KEGG" id="nbv:T478_0028"/>
<dbReference type="GO" id="GO:0016020">
    <property type="term" value="C:membrane"/>
    <property type="evidence" value="ECO:0007669"/>
    <property type="project" value="InterPro"/>
</dbReference>
<keyword evidence="1" id="KW-0808">Transferase</keyword>
<keyword evidence="4" id="KW-1185">Reference proteome</keyword>
<dbReference type="RefSeq" id="WP_048104279.1">
    <property type="nucleotide sequence ID" value="NZ_CP007026.1"/>
</dbReference>
<reference evidence="1 3" key="1">
    <citation type="journal article" date="2015" name="Proc. Natl. Acad. Sci. U.S.A.">
        <title>Genomic and proteomic characterization of "Candidatus Nitrosopelagicus brevis": An ammonia-oxidizing archaeon from the open ocean.</title>
        <authorList>
            <person name="Santoro A.E."/>
            <person name="Dupont C.L."/>
            <person name="Richter R.A."/>
            <person name="Craig M.T."/>
            <person name="Carini P."/>
            <person name="McIlvin M.R."/>
            <person name="Yang Y."/>
            <person name="Orsi W.D."/>
            <person name="Moran D.M."/>
            <person name="Saito M.A."/>
        </authorList>
    </citation>
    <scope>NUCLEOTIDE SEQUENCE [LARGE SCALE GENOMIC DNA]</scope>
    <source>
        <strain evidence="1">CN25</strain>
        <strain evidence="3">V2</strain>
    </source>
</reference>
<sequence length="383" mass="44372">MKINFSLGKDWSELKKFEKLSSDERSIVFYAENKASMNHFRLLISELTEEKNFKICYVTSVQNDPMLSSKSKNIFAFYIGDGTARTKFFLTLKAKILIMDMPDLETFHIKRSKVYSVHYVYIFHSMFSIHSYLRKGAIDNYDTIFCVGEHHKNEIRETEKTYGLKPKKLITYGFGRLDTLLNEKQKFSQSNEDNEKLIIIAPSYGKENLLEVCGIKLLEILLNSGFRVLLRPHFRTLIDSKKLIKAIEEKFIDNPNFTLEEGIIPPEKFQNSKCMISDWSGISFEYAFTFEHPVIFIDVPKKVLNPNSDDISLEPIEISIRDKIGYVISPKNLENIQEIIEKIHGDNLTKERIIKIRSETVYNLGKSAKIGAEAIEKIYTELS</sequence>
<evidence type="ECO:0000313" key="1">
    <source>
        <dbReference type="EMBL" id="AJA92325.1"/>
    </source>
</evidence>
<dbReference type="Gene3D" id="3.40.50.12580">
    <property type="match status" value="1"/>
</dbReference>
<dbReference type="HOGENOM" id="CLU_037413_0_0_2"/>
<dbReference type="Proteomes" id="UP000241022">
    <property type="component" value="Unassembled WGS sequence"/>
</dbReference>
<evidence type="ECO:0000313" key="2">
    <source>
        <dbReference type="EMBL" id="PTL87305.1"/>
    </source>
</evidence>
<reference evidence="4" key="3">
    <citation type="submission" date="2016-05" db="EMBL/GenBank/DDBJ databases">
        <authorList>
            <person name="Dupont C."/>
            <person name="Santoro A."/>
        </authorList>
    </citation>
    <scope>NUCLEOTIDE SEQUENCE [LARGE SCALE GENOMIC DNA]</scope>
    <source>
        <strain evidence="4">U25</strain>
    </source>
</reference>
<dbReference type="InterPro" id="IPR043148">
    <property type="entry name" value="TagF_C"/>
</dbReference>
<proteinExistence type="predicted"/>
<dbReference type="OrthoDB" id="381229at2157"/>
<accession>A0A0A7V6L3</accession>
<evidence type="ECO:0000313" key="3">
    <source>
        <dbReference type="Proteomes" id="UP000030944"/>
    </source>
</evidence>
<evidence type="ECO:0000313" key="4">
    <source>
        <dbReference type="Proteomes" id="UP000241022"/>
    </source>
</evidence>
<dbReference type="GO" id="GO:0047355">
    <property type="term" value="F:CDP-glycerol glycerophosphotransferase activity"/>
    <property type="evidence" value="ECO:0007669"/>
    <property type="project" value="InterPro"/>
</dbReference>
<dbReference type="Pfam" id="PF04464">
    <property type="entry name" value="Glyphos_transf"/>
    <property type="match status" value="1"/>
</dbReference>